<dbReference type="AlphaFoldDB" id="A0A0D6ZBV7"/>
<keyword evidence="2" id="KW-1185">Reference proteome</keyword>
<protein>
    <submittedName>
        <fullName evidence="1">Uncharacterized protein</fullName>
    </submittedName>
</protein>
<organism evidence="1 2">
    <name type="scientific">Mesobacillus subterraneus</name>
    <dbReference type="NCBI Taxonomy" id="285983"/>
    <lineage>
        <taxon>Bacteria</taxon>
        <taxon>Bacillati</taxon>
        <taxon>Bacillota</taxon>
        <taxon>Bacilli</taxon>
        <taxon>Bacillales</taxon>
        <taxon>Bacillaceae</taxon>
        <taxon>Mesobacillus</taxon>
    </lineage>
</organism>
<evidence type="ECO:0000313" key="1">
    <source>
        <dbReference type="EMBL" id="KIY22541.1"/>
    </source>
</evidence>
<evidence type="ECO:0000313" key="2">
    <source>
        <dbReference type="Proteomes" id="UP000032512"/>
    </source>
</evidence>
<proteinExistence type="predicted"/>
<accession>A0A0D6ZBV7</accession>
<sequence length="98" mass="11597">MFLDVLRIVLHNAEEMLLDVFKRCYSDPRDIWKVLREIATQDGTVTEYRDRIVVELTALPIPAHRRATENLFYELNADRHTMESNNKTIYFKIKNSPS</sequence>
<reference evidence="1 2" key="1">
    <citation type="submission" date="2015-01" db="EMBL/GenBank/DDBJ databases">
        <title>Draft genome sequences of the supercritical CO2 tolerant bacteria Bacillus subterraneus MITOT1 and Bacillus cereus MIT0214.</title>
        <authorList>
            <person name="Peet K.C."/>
            <person name="Thompson J.R."/>
        </authorList>
    </citation>
    <scope>NUCLEOTIDE SEQUENCE [LARGE SCALE GENOMIC DNA]</scope>
    <source>
        <strain evidence="1 2">MITOT1</strain>
    </source>
</reference>
<dbReference type="Proteomes" id="UP000032512">
    <property type="component" value="Unassembled WGS sequence"/>
</dbReference>
<gene>
    <name evidence="1" type="ORF">UB32_07925</name>
</gene>
<name>A0A0D6ZBV7_9BACI</name>
<dbReference type="EMBL" id="JXIQ01000066">
    <property type="protein sequence ID" value="KIY22541.1"/>
    <property type="molecule type" value="Genomic_DNA"/>
</dbReference>
<dbReference type="PATRIC" id="fig|285983.3.peg.91"/>
<comment type="caution">
    <text evidence="1">The sequence shown here is derived from an EMBL/GenBank/DDBJ whole genome shotgun (WGS) entry which is preliminary data.</text>
</comment>